<comment type="caution">
    <text evidence="1">The sequence shown here is derived from an EMBL/GenBank/DDBJ whole genome shotgun (WGS) entry which is preliminary data.</text>
</comment>
<accession>A0ACB1AVJ2</accession>
<sequence length="320" mass="36569">MLLTPFSLFFAIIFISATTLCNGENLIEAETEKPTSLSNNSEKSENFEKSSACLEITQTPMPEWKIKLEEARAEAKKRSEERKERVKRFQEEYKRWMKLPLADRRVEMKKWFAERRKECPNFWCPNFRETDTKNGKNADALYWERQERAKIRREKILAQIEAIRNKNKLKALPKTATQSTTIEASTIESTIESTPFSPTTEASTSPATEEIKNSTGITEIKVTENATKASEEQQPTSTVTSSINALEGTEQSVKVEEEKKEASKTEDTNNNVSVISEKEKPEIETNKNTAENKEAIVYNNATEQPKIGINQEKPINEVIY</sequence>
<reference evidence="1" key="1">
    <citation type="submission" date="2023-11" db="EMBL/GenBank/DDBJ databases">
        <authorList>
            <person name="Poullet M."/>
        </authorList>
    </citation>
    <scope>NUCLEOTIDE SEQUENCE</scope>
    <source>
        <strain evidence="1">E1834</strain>
    </source>
</reference>
<protein>
    <submittedName>
        <fullName evidence="1">Uncharacterized protein</fullName>
    </submittedName>
</protein>
<evidence type="ECO:0000313" key="1">
    <source>
        <dbReference type="EMBL" id="CAK5107117.1"/>
    </source>
</evidence>
<gene>
    <name evidence="1" type="ORF">MENTE1834_LOCUS43621</name>
</gene>
<evidence type="ECO:0000313" key="2">
    <source>
        <dbReference type="Proteomes" id="UP001497535"/>
    </source>
</evidence>
<keyword evidence="2" id="KW-1185">Reference proteome</keyword>
<organism evidence="1 2">
    <name type="scientific">Meloidogyne enterolobii</name>
    <name type="common">Root-knot nematode worm</name>
    <name type="synonym">Meloidogyne mayaguensis</name>
    <dbReference type="NCBI Taxonomy" id="390850"/>
    <lineage>
        <taxon>Eukaryota</taxon>
        <taxon>Metazoa</taxon>
        <taxon>Ecdysozoa</taxon>
        <taxon>Nematoda</taxon>
        <taxon>Chromadorea</taxon>
        <taxon>Rhabditida</taxon>
        <taxon>Tylenchina</taxon>
        <taxon>Tylenchomorpha</taxon>
        <taxon>Tylenchoidea</taxon>
        <taxon>Meloidogynidae</taxon>
        <taxon>Meloidogyninae</taxon>
        <taxon>Meloidogyne</taxon>
    </lineage>
</organism>
<dbReference type="EMBL" id="CAVMJV010000123">
    <property type="protein sequence ID" value="CAK5107117.1"/>
    <property type="molecule type" value="Genomic_DNA"/>
</dbReference>
<dbReference type="Proteomes" id="UP001497535">
    <property type="component" value="Unassembled WGS sequence"/>
</dbReference>
<proteinExistence type="predicted"/>
<name>A0ACB1AVJ2_MELEN</name>